<feature type="region of interest" description="Disordered" evidence="5">
    <location>
        <begin position="470"/>
        <end position="499"/>
    </location>
</feature>
<evidence type="ECO:0000256" key="2">
    <source>
        <dbReference type="ARBA" id="ARBA00023136"/>
    </source>
</evidence>
<dbReference type="AlphaFoldDB" id="A0A0S1B4G3"/>
<dbReference type="CDD" id="cd07185">
    <property type="entry name" value="OmpA_C-like"/>
    <property type="match status" value="1"/>
</dbReference>
<dbReference type="Proteomes" id="UP000061010">
    <property type="component" value="Chromosome"/>
</dbReference>
<evidence type="ECO:0000256" key="4">
    <source>
        <dbReference type="PROSITE-ProRule" id="PRU00473"/>
    </source>
</evidence>
<dbReference type="InterPro" id="IPR006664">
    <property type="entry name" value="OMP_bac"/>
</dbReference>
<dbReference type="Pfam" id="PF00691">
    <property type="entry name" value="OmpA"/>
    <property type="match status" value="1"/>
</dbReference>
<keyword evidence="3" id="KW-0998">Cell outer membrane</keyword>
<proteinExistence type="predicted"/>
<comment type="subcellular location">
    <subcellularLocation>
        <location evidence="1">Cell outer membrane</location>
    </subcellularLocation>
</comment>
<dbReference type="PROSITE" id="PS51123">
    <property type="entry name" value="OMPA_2"/>
    <property type="match status" value="1"/>
</dbReference>
<dbReference type="PANTHER" id="PTHR30329:SF21">
    <property type="entry name" value="LIPOPROTEIN YIAD-RELATED"/>
    <property type="match status" value="1"/>
</dbReference>
<dbReference type="SUPFAM" id="SSF103088">
    <property type="entry name" value="OmpA-like"/>
    <property type="match status" value="1"/>
</dbReference>
<dbReference type="KEGG" id="sacz:AOT14_35570"/>
<protein>
    <submittedName>
        <fullName evidence="7">Membrane protein</fullName>
    </submittedName>
</protein>
<feature type="domain" description="OmpA-like" evidence="6">
    <location>
        <begin position="385"/>
        <end position="499"/>
    </location>
</feature>
<dbReference type="PANTHER" id="PTHR30329">
    <property type="entry name" value="STATOR ELEMENT OF FLAGELLAR MOTOR COMPLEX"/>
    <property type="match status" value="1"/>
</dbReference>
<dbReference type="GO" id="GO:0009279">
    <property type="term" value="C:cell outer membrane"/>
    <property type="evidence" value="ECO:0007669"/>
    <property type="project" value="UniProtKB-SubCell"/>
</dbReference>
<dbReference type="Gene3D" id="3.30.1330.60">
    <property type="entry name" value="OmpA-like domain"/>
    <property type="match status" value="1"/>
</dbReference>
<dbReference type="InterPro" id="IPR006665">
    <property type="entry name" value="OmpA-like"/>
</dbReference>
<sequence length="499" mass="54095">MLGYGMAALLLAGCGAAPDTDTATTAAGDAQQPTLPVADAPAAKAAQPAAGAIVDRDGKPVAVLPFDIASIPTSQATLGAMPFFGLPQGYAPQNRPYPRAWARFPFRIGDGIHWVEGPSWSARIVTEGDKGFSALELQRNLENLIDAAGGRKVFEGPLHRDIYYGPQLEDEIGGGFIDAVNMGQDAPTAVYVVRQAQRNVWVQLAVDANGAGMTVLEEVPFQPSAHWNDAFPHLSLPAGYRDRNKPQQRDFDRFPFWTGDRFEQVEGRTWAADFDKGEREYSMHEVRRNLEAMMATVDATKVFDGRIPREQAESVPEALRSAYSQAAGYSWDDFDLVVYRADLPDGRQVWVHARLEYLSAGWVVSERTGFVQTATLLPAAALKQKLDSDGRVAIQVNFATDKADILPSSEPQLVQVLDLLRADPALKLAVEGHTDATGDAEHNRSLSQARARAVVAALAGKGIDAGRLQPAGFGADKPVADNAGEEGRARNRRVELVKR</sequence>
<gene>
    <name evidence="7" type="ORF">AOT14_35570</name>
</gene>
<reference evidence="7 8" key="1">
    <citation type="journal article" date="2015" name="Genome Announc.">
        <title>Complete Genome Sequencing of Stenotrophomonas acidaminiphila ZAC14D2_NAIMI4_2, a Multidrug-Resistant Strain Isolated from Sediments of a Polluted River in Mexico, Uncovers New Antibiotic Resistance Genes and a Novel Class-II Lasso Peptide Biosynthesis Gene Cluster.</title>
        <authorList>
            <person name="Vinuesa P."/>
            <person name="Ochoa-Sanchez L.E."/>
        </authorList>
    </citation>
    <scope>NUCLEOTIDE SEQUENCE [LARGE SCALE GENOMIC DNA]</scope>
    <source>
        <strain evidence="7 8">ZAC14D2_NAIMI4_2</strain>
    </source>
</reference>
<evidence type="ECO:0000256" key="3">
    <source>
        <dbReference type="ARBA" id="ARBA00023237"/>
    </source>
</evidence>
<organism evidence="7 8">
    <name type="scientific">Stenotrophomonas acidaminiphila</name>
    <dbReference type="NCBI Taxonomy" id="128780"/>
    <lineage>
        <taxon>Bacteria</taxon>
        <taxon>Pseudomonadati</taxon>
        <taxon>Pseudomonadota</taxon>
        <taxon>Gammaproteobacteria</taxon>
        <taxon>Lysobacterales</taxon>
        <taxon>Lysobacteraceae</taxon>
        <taxon>Stenotrophomonas</taxon>
    </lineage>
</organism>
<keyword evidence="2 4" id="KW-0472">Membrane</keyword>
<evidence type="ECO:0000256" key="5">
    <source>
        <dbReference type="SAM" id="MobiDB-lite"/>
    </source>
</evidence>
<feature type="compositionally biased region" description="Basic and acidic residues" evidence="5">
    <location>
        <begin position="485"/>
        <end position="499"/>
    </location>
</feature>
<dbReference type="EMBL" id="CP012900">
    <property type="protein sequence ID" value="ALJ29891.1"/>
    <property type="molecule type" value="Genomic_DNA"/>
</dbReference>
<dbReference type="InterPro" id="IPR036737">
    <property type="entry name" value="OmpA-like_sf"/>
</dbReference>
<keyword evidence="8" id="KW-1185">Reference proteome</keyword>
<evidence type="ECO:0000256" key="1">
    <source>
        <dbReference type="ARBA" id="ARBA00004442"/>
    </source>
</evidence>
<evidence type="ECO:0000313" key="8">
    <source>
        <dbReference type="Proteomes" id="UP000061010"/>
    </source>
</evidence>
<evidence type="ECO:0000313" key="7">
    <source>
        <dbReference type="EMBL" id="ALJ29891.1"/>
    </source>
</evidence>
<name>A0A0S1B4G3_9GAMM</name>
<accession>A0A0S1B4G3</accession>
<dbReference type="InterPro" id="IPR050330">
    <property type="entry name" value="Bact_OuterMem_StrucFunc"/>
</dbReference>
<dbReference type="PRINTS" id="PR01021">
    <property type="entry name" value="OMPADOMAIN"/>
</dbReference>
<evidence type="ECO:0000259" key="6">
    <source>
        <dbReference type="PROSITE" id="PS51123"/>
    </source>
</evidence>
<dbReference type="PATRIC" id="fig|128780.6.peg.3602"/>